<protein>
    <submittedName>
        <fullName evidence="2">Uncharacterized protein</fullName>
    </submittedName>
</protein>
<dbReference type="AlphaFoldDB" id="A0A0M0JBQ7"/>
<evidence type="ECO:0000256" key="1">
    <source>
        <dbReference type="SAM" id="MobiDB-lite"/>
    </source>
</evidence>
<name>A0A0M0JBQ7_9EUKA</name>
<dbReference type="EMBL" id="JWZX01003144">
    <property type="protein sequence ID" value="KOO23925.1"/>
    <property type="molecule type" value="Genomic_DNA"/>
</dbReference>
<proteinExistence type="predicted"/>
<sequence>MRRRSEFISDRPSSRVLAAPGGAQSFNIFGGAEPAPAPQRRAAPTQPTQGTYGVSVAAGARMPVRTEHTGISEHPSTLVHAPPGGRQSFNIFGGEGYSEPTPAPAAAPVTSAPGVMAAGQRVIQRTEFHGIQDRNSTLVHAAPGGESSMASMLGGSTAADRIAAMKARRDATAMPLAEATNSTRPW</sequence>
<gene>
    <name evidence="2" type="ORF">Ctob_004775</name>
</gene>
<comment type="caution">
    <text evidence="2">The sequence shown here is derived from an EMBL/GenBank/DDBJ whole genome shotgun (WGS) entry which is preliminary data.</text>
</comment>
<evidence type="ECO:0000313" key="3">
    <source>
        <dbReference type="Proteomes" id="UP000037460"/>
    </source>
</evidence>
<dbReference type="OrthoDB" id="62622at2759"/>
<feature type="compositionally biased region" description="Basic and acidic residues" evidence="1">
    <location>
        <begin position="1"/>
        <end position="13"/>
    </location>
</feature>
<keyword evidence="3" id="KW-1185">Reference proteome</keyword>
<organism evidence="2 3">
    <name type="scientific">Chrysochromulina tobinii</name>
    <dbReference type="NCBI Taxonomy" id="1460289"/>
    <lineage>
        <taxon>Eukaryota</taxon>
        <taxon>Haptista</taxon>
        <taxon>Haptophyta</taxon>
        <taxon>Prymnesiophyceae</taxon>
        <taxon>Prymnesiales</taxon>
        <taxon>Chrysochromulinaceae</taxon>
        <taxon>Chrysochromulina</taxon>
    </lineage>
</organism>
<feature type="region of interest" description="Disordered" evidence="1">
    <location>
        <begin position="1"/>
        <end position="51"/>
    </location>
</feature>
<evidence type="ECO:0000313" key="2">
    <source>
        <dbReference type="EMBL" id="KOO23925.1"/>
    </source>
</evidence>
<accession>A0A0M0JBQ7</accession>
<reference evidence="3" key="1">
    <citation type="journal article" date="2015" name="PLoS Genet.">
        <title>Genome Sequence and Transcriptome Analyses of Chrysochromulina tobin: Metabolic Tools for Enhanced Algal Fitness in the Prominent Order Prymnesiales (Haptophyceae).</title>
        <authorList>
            <person name="Hovde B.T."/>
            <person name="Deodato C.R."/>
            <person name="Hunsperger H.M."/>
            <person name="Ryken S.A."/>
            <person name="Yost W."/>
            <person name="Jha R.K."/>
            <person name="Patterson J."/>
            <person name="Monnat R.J. Jr."/>
            <person name="Barlow S.B."/>
            <person name="Starkenburg S.R."/>
            <person name="Cattolico R.A."/>
        </authorList>
    </citation>
    <scope>NUCLEOTIDE SEQUENCE</scope>
    <source>
        <strain evidence="3">CCMP291</strain>
    </source>
</reference>
<dbReference type="Proteomes" id="UP000037460">
    <property type="component" value="Unassembled WGS sequence"/>
</dbReference>
<feature type="compositionally biased region" description="Low complexity" evidence="1">
    <location>
        <begin position="38"/>
        <end position="49"/>
    </location>
</feature>